<dbReference type="EnsemblMetazoa" id="ACHR014306-RA">
    <property type="protein sequence ID" value="ACHR014306-PA"/>
    <property type="gene ID" value="ACHR014306"/>
</dbReference>
<accession>A0A182KIN6</accession>
<sequence>MSVIESSLPPLNLCARCYGLYFSYFLRHQEAIELAFLSIHSRGLRPWIKVTKGKDENASSSISF</sequence>
<reference evidence="1" key="2">
    <citation type="submission" date="2020-05" db="UniProtKB">
        <authorList>
            <consortium name="EnsemblMetazoa"/>
        </authorList>
    </citation>
    <scope>IDENTIFICATION</scope>
    <source>
        <strain evidence="1">ACHKN1017</strain>
    </source>
</reference>
<dbReference type="Proteomes" id="UP000075881">
    <property type="component" value="Unassembled WGS sequence"/>
</dbReference>
<evidence type="ECO:0000313" key="1">
    <source>
        <dbReference type="EnsemblMetazoa" id="ACHR014306-PA"/>
    </source>
</evidence>
<dbReference type="VEuPathDB" id="VectorBase:ACHR014306"/>
<name>A0A182KIN6_9DIPT</name>
<organism evidence="1 2">
    <name type="scientific">Anopheles christyi</name>
    <dbReference type="NCBI Taxonomy" id="43041"/>
    <lineage>
        <taxon>Eukaryota</taxon>
        <taxon>Metazoa</taxon>
        <taxon>Ecdysozoa</taxon>
        <taxon>Arthropoda</taxon>
        <taxon>Hexapoda</taxon>
        <taxon>Insecta</taxon>
        <taxon>Pterygota</taxon>
        <taxon>Neoptera</taxon>
        <taxon>Endopterygota</taxon>
        <taxon>Diptera</taxon>
        <taxon>Nematocera</taxon>
        <taxon>Culicoidea</taxon>
        <taxon>Culicidae</taxon>
        <taxon>Anophelinae</taxon>
        <taxon>Anopheles</taxon>
    </lineage>
</organism>
<keyword evidence="2" id="KW-1185">Reference proteome</keyword>
<protein>
    <submittedName>
        <fullName evidence="1">Uncharacterized protein</fullName>
    </submittedName>
</protein>
<proteinExistence type="predicted"/>
<dbReference type="AlphaFoldDB" id="A0A182KIN6"/>
<reference evidence="2" key="1">
    <citation type="submission" date="2013-03" db="EMBL/GenBank/DDBJ databases">
        <title>The Genome Sequence of Anopheles christyi ACHKN1017.</title>
        <authorList>
            <consortium name="The Broad Institute Genomics Platform"/>
            <person name="Neafsey D.E."/>
            <person name="Besansky N."/>
            <person name="Walker B."/>
            <person name="Young S.K."/>
            <person name="Zeng Q."/>
            <person name="Gargeya S."/>
            <person name="Fitzgerald M."/>
            <person name="Haas B."/>
            <person name="Abouelleil A."/>
            <person name="Allen A.W."/>
            <person name="Alvarado L."/>
            <person name="Arachchi H.M."/>
            <person name="Berlin A.M."/>
            <person name="Chapman S.B."/>
            <person name="Gainer-Dewar J."/>
            <person name="Goldberg J."/>
            <person name="Griggs A."/>
            <person name="Gujja S."/>
            <person name="Hansen M."/>
            <person name="Howarth C."/>
            <person name="Imamovic A."/>
            <person name="Ireland A."/>
            <person name="Larimer J."/>
            <person name="McCowan C."/>
            <person name="Murphy C."/>
            <person name="Pearson M."/>
            <person name="Poon T.W."/>
            <person name="Priest M."/>
            <person name="Roberts A."/>
            <person name="Saif S."/>
            <person name="Shea T."/>
            <person name="Sisk P."/>
            <person name="Sykes S."/>
            <person name="Wortman J."/>
            <person name="Nusbaum C."/>
            <person name="Birren B."/>
        </authorList>
    </citation>
    <scope>NUCLEOTIDE SEQUENCE [LARGE SCALE GENOMIC DNA]</scope>
    <source>
        <strain evidence="2">ACHKN1017</strain>
    </source>
</reference>
<evidence type="ECO:0000313" key="2">
    <source>
        <dbReference type="Proteomes" id="UP000075881"/>
    </source>
</evidence>